<evidence type="ECO:0000313" key="1">
    <source>
        <dbReference type="EMBL" id="ACB80834.1"/>
    </source>
</evidence>
<dbReference type="HOGENOM" id="CLU_2753272_0_0_5"/>
<gene>
    <name evidence="1" type="ordered locus">Mpop_2679</name>
</gene>
<dbReference type="EMBL" id="CP001029">
    <property type="protein sequence ID" value="ACB80834.1"/>
    <property type="molecule type" value="Genomic_DNA"/>
</dbReference>
<organism evidence="1 2">
    <name type="scientific">Methylorubrum populi (strain ATCC BAA-705 / NCIMB 13946 / BJ001)</name>
    <name type="common">Methylobacterium populi</name>
    <dbReference type="NCBI Taxonomy" id="441620"/>
    <lineage>
        <taxon>Bacteria</taxon>
        <taxon>Pseudomonadati</taxon>
        <taxon>Pseudomonadota</taxon>
        <taxon>Alphaproteobacteria</taxon>
        <taxon>Hyphomicrobiales</taxon>
        <taxon>Methylobacteriaceae</taxon>
        <taxon>Methylorubrum</taxon>
    </lineage>
</organism>
<proteinExistence type="predicted"/>
<dbReference type="KEGG" id="mpo:Mpop_2679"/>
<reference evidence="1" key="1">
    <citation type="submission" date="2008-04" db="EMBL/GenBank/DDBJ databases">
        <title>Complete sequence of chromosome of Methylobacterium populi BJ001.</title>
        <authorList>
            <consortium name="US DOE Joint Genome Institute"/>
            <person name="Copeland A."/>
            <person name="Lucas S."/>
            <person name="Lapidus A."/>
            <person name="Glavina del Rio T."/>
            <person name="Dalin E."/>
            <person name="Tice H."/>
            <person name="Bruce D."/>
            <person name="Goodwin L."/>
            <person name="Pitluck S."/>
            <person name="Chertkov O."/>
            <person name="Brettin T."/>
            <person name="Detter J.C."/>
            <person name="Han C."/>
            <person name="Kuske C.R."/>
            <person name="Schmutz J."/>
            <person name="Larimer F."/>
            <person name="Land M."/>
            <person name="Hauser L."/>
            <person name="Kyrpides N."/>
            <person name="Mikhailova N."/>
            <person name="Marx C."/>
            <person name="Richardson P."/>
        </authorList>
    </citation>
    <scope>NUCLEOTIDE SEQUENCE [LARGE SCALE GENOMIC DNA]</scope>
    <source>
        <strain evidence="1">BJ001</strain>
    </source>
</reference>
<dbReference type="Proteomes" id="UP000007136">
    <property type="component" value="Chromosome"/>
</dbReference>
<accession>B1ZCW5</accession>
<evidence type="ECO:0000313" key="2">
    <source>
        <dbReference type="Proteomes" id="UP000007136"/>
    </source>
</evidence>
<dbReference type="STRING" id="441620.Mpop_2679"/>
<sequence>MQTKARAGATLDDPDADDVEASDRHCAPDVCKLGDKIGKWADFRNFECLRCGYATVSEDTVRARNPKHFK</sequence>
<protein>
    <submittedName>
        <fullName evidence="1">Uncharacterized protein</fullName>
    </submittedName>
</protein>
<dbReference type="AlphaFoldDB" id="B1ZCW5"/>
<name>B1ZCW5_METPB</name>